<organism evidence="2 3">
    <name type="scientific">Roseinatronobacter alkalisoli</name>
    <dbReference type="NCBI Taxonomy" id="3028235"/>
    <lineage>
        <taxon>Bacteria</taxon>
        <taxon>Pseudomonadati</taxon>
        <taxon>Pseudomonadota</taxon>
        <taxon>Alphaproteobacteria</taxon>
        <taxon>Rhodobacterales</taxon>
        <taxon>Paracoccaceae</taxon>
        <taxon>Roseinatronobacter</taxon>
    </lineage>
</organism>
<evidence type="ECO:0000256" key="1">
    <source>
        <dbReference type="SAM" id="MobiDB-lite"/>
    </source>
</evidence>
<evidence type="ECO:0000313" key="2">
    <source>
        <dbReference type="EMBL" id="MDD7970559.1"/>
    </source>
</evidence>
<accession>A0ABT5T619</accession>
<dbReference type="EMBL" id="JAQZSM010000003">
    <property type="protein sequence ID" value="MDD7970559.1"/>
    <property type="molecule type" value="Genomic_DNA"/>
</dbReference>
<keyword evidence="3" id="KW-1185">Reference proteome</keyword>
<reference evidence="2" key="1">
    <citation type="submission" date="2023-02" db="EMBL/GenBank/DDBJ databases">
        <title>Description of Roseinatronobacter alkalisoli sp. nov., an alkaliphilic bacerium isolated from soda soil.</title>
        <authorList>
            <person name="Wei W."/>
        </authorList>
    </citation>
    <scope>NUCLEOTIDE SEQUENCE</scope>
    <source>
        <strain evidence="2">HJB301</strain>
    </source>
</reference>
<dbReference type="RefSeq" id="WP_274351184.1">
    <property type="nucleotide sequence ID" value="NZ_JAQZSM010000003.1"/>
</dbReference>
<evidence type="ECO:0000313" key="3">
    <source>
        <dbReference type="Proteomes" id="UP001431784"/>
    </source>
</evidence>
<dbReference type="Proteomes" id="UP001431784">
    <property type="component" value="Unassembled WGS sequence"/>
</dbReference>
<sequence>MNIPIVFQAAKLVSRRNSPGRETAPDRGGMNRVSEIPKQRGTKAAGFEGTVAPVARRKPGKRATGLAVPRPADFASDTPSL</sequence>
<comment type="caution">
    <text evidence="2">The sequence shown here is derived from an EMBL/GenBank/DDBJ whole genome shotgun (WGS) entry which is preliminary data.</text>
</comment>
<name>A0ABT5T619_9RHOB</name>
<gene>
    <name evidence="2" type="ORF">PUT78_05560</name>
</gene>
<proteinExistence type="predicted"/>
<protein>
    <submittedName>
        <fullName evidence="2">Uncharacterized protein</fullName>
    </submittedName>
</protein>
<feature type="region of interest" description="Disordered" evidence="1">
    <location>
        <begin position="14"/>
        <end position="81"/>
    </location>
</feature>